<evidence type="ECO:0000256" key="9">
    <source>
        <dbReference type="ARBA" id="ARBA00023128"/>
    </source>
</evidence>
<evidence type="ECO:0000256" key="6">
    <source>
        <dbReference type="ARBA" id="ARBA00022927"/>
    </source>
</evidence>
<dbReference type="Proteomes" id="UP001143981">
    <property type="component" value="Unassembled WGS sequence"/>
</dbReference>
<dbReference type="PANTHER" id="PTHR12504">
    <property type="entry name" value="MITOCHONDRIAL IMPORT RECEPTOR SUBUNIT TOM22"/>
    <property type="match status" value="1"/>
</dbReference>
<gene>
    <name evidence="14" type="primary">tom22</name>
    <name evidence="14" type="ORF">LPJ61_000710</name>
</gene>
<keyword evidence="10 13" id="KW-0472">Membrane</keyword>
<keyword evidence="5" id="KW-1000">Mitochondrion outer membrane</keyword>
<feature type="compositionally biased region" description="Pro residues" evidence="12">
    <location>
        <begin position="101"/>
        <end position="110"/>
    </location>
</feature>
<evidence type="ECO:0000313" key="15">
    <source>
        <dbReference type="Proteomes" id="UP001143981"/>
    </source>
</evidence>
<evidence type="ECO:0000313" key="14">
    <source>
        <dbReference type="EMBL" id="KAJ1735147.1"/>
    </source>
</evidence>
<keyword evidence="15" id="KW-1185">Reference proteome</keyword>
<evidence type="ECO:0000256" key="12">
    <source>
        <dbReference type="SAM" id="MobiDB-lite"/>
    </source>
</evidence>
<dbReference type="EMBL" id="JANBOI010000039">
    <property type="protein sequence ID" value="KAJ1735147.1"/>
    <property type="molecule type" value="Genomic_DNA"/>
</dbReference>
<dbReference type="PANTHER" id="PTHR12504:SF0">
    <property type="entry name" value="MITOCHONDRIAL IMPORT RECEPTOR SUBUNIT TOM22 HOMOLOG"/>
    <property type="match status" value="1"/>
</dbReference>
<keyword evidence="8" id="KW-0811">Translocation</keyword>
<keyword evidence="9" id="KW-0496">Mitochondrion</keyword>
<evidence type="ECO:0000256" key="7">
    <source>
        <dbReference type="ARBA" id="ARBA00022989"/>
    </source>
</evidence>
<keyword evidence="3" id="KW-0813">Transport</keyword>
<dbReference type="InterPro" id="IPR005683">
    <property type="entry name" value="Tom22"/>
</dbReference>
<evidence type="ECO:0000256" key="2">
    <source>
        <dbReference type="ARBA" id="ARBA00009874"/>
    </source>
</evidence>
<keyword evidence="4 13" id="KW-0812">Transmembrane</keyword>
<feature type="region of interest" description="Disordered" evidence="12">
    <location>
        <begin position="87"/>
        <end position="122"/>
    </location>
</feature>
<organism evidence="14 15">
    <name type="scientific">Coemansia biformis</name>
    <dbReference type="NCBI Taxonomy" id="1286918"/>
    <lineage>
        <taxon>Eukaryota</taxon>
        <taxon>Fungi</taxon>
        <taxon>Fungi incertae sedis</taxon>
        <taxon>Zoopagomycota</taxon>
        <taxon>Kickxellomycotina</taxon>
        <taxon>Kickxellomycetes</taxon>
        <taxon>Kickxellales</taxon>
        <taxon>Kickxellaceae</taxon>
        <taxon>Coemansia</taxon>
    </lineage>
</organism>
<keyword evidence="6" id="KW-0653">Protein transport</keyword>
<evidence type="ECO:0000256" key="1">
    <source>
        <dbReference type="ARBA" id="ARBA00004572"/>
    </source>
</evidence>
<evidence type="ECO:0000256" key="3">
    <source>
        <dbReference type="ARBA" id="ARBA00022448"/>
    </source>
</evidence>
<dbReference type="GO" id="GO:0006886">
    <property type="term" value="P:intracellular protein transport"/>
    <property type="evidence" value="ECO:0007669"/>
    <property type="project" value="InterPro"/>
</dbReference>
<evidence type="ECO:0000256" key="5">
    <source>
        <dbReference type="ARBA" id="ARBA00022787"/>
    </source>
</evidence>
<evidence type="ECO:0000256" key="13">
    <source>
        <dbReference type="SAM" id="Phobius"/>
    </source>
</evidence>
<comment type="caution">
    <text evidence="14">The sequence shown here is derived from an EMBL/GenBank/DDBJ whole genome shotgun (WGS) entry which is preliminary data.</text>
</comment>
<proteinExistence type="inferred from homology"/>
<reference evidence="14" key="1">
    <citation type="submission" date="2022-07" db="EMBL/GenBank/DDBJ databases">
        <title>Phylogenomic reconstructions and comparative analyses of Kickxellomycotina fungi.</title>
        <authorList>
            <person name="Reynolds N.K."/>
            <person name="Stajich J.E."/>
            <person name="Barry K."/>
            <person name="Grigoriev I.V."/>
            <person name="Crous P."/>
            <person name="Smith M.E."/>
        </authorList>
    </citation>
    <scope>NUCLEOTIDE SEQUENCE</scope>
    <source>
        <strain evidence="14">BCRC 34381</strain>
    </source>
</reference>
<dbReference type="OrthoDB" id="10016939at2759"/>
<dbReference type="GO" id="GO:0005741">
    <property type="term" value="C:mitochondrial outer membrane"/>
    <property type="evidence" value="ECO:0007669"/>
    <property type="project" value="UniProtKB-SubCell"/>
</dbReference>
<comment type="subcellular location">
    <subcellularLocation>
        <location evidence="1">Mitochondrion outer membrane</location>
        <topology evidence="1">Single-pass membrane protein</topology>
    </subcellularLocation>
</comment>
<evidence type="ECO:0000256" key="10">
    <source>
        <dbReference type="ARBA" id="ARBA00023136"/>
    </source>
</evidence>
<feature type="transmembrane region" description="Helical" evidence="13">
    <location>
        <begin position="61"/>
        <end position="78"/>
    </location>
</feature>
<dbReference type="CDD" id="cd22884">
    <property type="entry name" value="TOM22"/>
    <property type="match status" value="1"/>
</dbReference>
<protein>
    <submittedName>
        <fullName evidence="14">Mitochondrial import receptor subunit Tom22</fullName>
    </submittedName>
</protein>
<feature type="non-terminal residue" evidence="14">
    <location>
        <position position="1"/>
    </location>
</feature>
<feature type="compositionally biased region" description="Low complexity" evidence="12">
    <location>
        <begin position="111"/>
        <end position="122"/>
    </location>
</feature>
<dbReference type="Pfam" id="PF04281">
    <property type="entry name" value="Tom22"/>
    <property type="match status" value="1"/>
</dbReference>
<keyword evidence="7 13" id="KW-1133">Transmembrane helix</keyword>
<dbReference type="AlphaFoldDB" id="A0A9W7YBA9"/>
<evidence type="ECO:0000256" key="8">
    <source>
        <dbReference type="ARBA" id="ARBA00023010"/>
    </source>
</evidence>
<comment type="similarity">
    <text evidence="2">Belongs to the Tom22 family.</text>
</comment>
<accession>A0A9W7YBA9</accession>
<evidence type="ECO:0000256" key="11">
    <source>
        <dbReference type="ARBA" id="ARBA00023170"/>
    </source>
</evidence>
<evidence type="ECO:0000256" key="4">
    <source>
        <dbReference type="ARBA" id="ARBA00022692"/>
    </source>
</evidence>
<sequence>DLESDFEDYDEDDDELADESLLERLAALKDMVPARHQRAISSFASTVGYWGSFGAQLTGKLAWVATTSVLLVVFPLALESDRDKMMQQWESEQQDAGTAAGPPPMMPPAGPAGMLAPAPGLA</sequence>
<keyword evidence="11 14" id="KW-0675">Receptor</keyword>
<name>A0A9W7YBA9_9FUNG</name>